<dbReference type="InterPro" id="IPR001647">
    <property type="entry name" value="HTH_TetR"/>
</dbReference>
<sequence length="199" mass="21565">MRLTRKGQATKQRIVRTAAGLIAERGVAGTSIENVRTAAGVSGSQMTHYFRDKRSLVQAVVGLQADAVVHSTELDSFDALREWAKTQVQRQVDNGCAGGCRFGSLASELAESDPATRRALAGGFDRWEVALRDGLQAMRDRGELRPDAEPDRLATSLLGALQGGVLLTQTHRDPRPLEVTLDAMLTHVESYAVRRGQGN</sequence>
<dbReference type="EMBL" id="BAAANC010000002">
    <property type="protein sequence ID" value="GAA1533581.1"/>
    <property type="molecule type" value="Genomic_DNA"/>
</dbReference>
<dbReference type="SUPFAM" id="SSF48498">
    <property type="entry name" value="Tetracyclin repressor-like, C-terminal domain"/>
    <property type="match status" value="1"/>
</dbReference>
<keyword evidence="7" id="KW-1185">Reference proteome</keyword>
<dbReference type="Pfam" id="PF00440">
    <property type="entry name" value="TetR_N"/>
    <property type="match status" value="1"/>
</dbReference>
<feature type="DNA-binding region" description="H-T-H motif" evidence="4">
    <location>
        <begin position="31"/>
        <end position="50"/>
    </location>
</feature>
<comment type="caution">
    <text evidence="6">The sequence shown here is derived from an EMBL/GenBank/DDBJ whole genome shotgun (WGS) entry which is preliminary data.</text>
</comment>
<reference evidence="6 7" key="1">
    <citation type="journal article" date="2019" name="Int. J. Syst. Evol. Microbiol.">
        <title>The Global Catalogue of Microorganisms (GCM) 10K type strain sequencing project: providing services to taxonomists for standard genome sequencing and annotation.</title>
        <authorList>
            <consortium name="The Broad Institute Genomics Platform"/>
            <consortium name="The Broad Institute Genome Sequencing Center for Infectious Disease"/>
            <person name="Wu L."/>
            <person name="Ma J."/>
        </authorList>
    </citation>
    <scope>NUCLEOTIDE SEQUENCE [LARGE SCALE GENOMIC DNA]</scope>
    <source>
        <strain evidence="6 7">JCM 14303</strain>
    </source>
</reference>
<name>A0ABN2B602_9ACTN</name>
<evidence type="ECO:0000313" key="7">
    <source>
        <dbReference type="Proteomes" id="UP001500363"/>
    </source>
</evidence>
<proteinExistence type="predicted"/>
<evidence type="ECO:0000313" key="6">
    <source>
        <dbReference type="EMBL" id="GAA1533581.1"/>
    </source>
</evidence>
<dbReference type="SUPFAM" id="SSF46689">
    <property type="entry name" value="Homeodomain-like"/>
    <property type="match status" value="1"/>
</dbReference>
<dbReference type="InterPro" id="IPR009057">
    <property type="entry name" value="Homeodomain-like_sf"/>
</dbReference>
<dbReference type="PANTHER" id="PTHR47506">
    <property type="entry name" value="TRANSCRIPTIONAL REGULATORY PROTEIN"/>
    <property type="match status" value="1"/>
</dbReference>
<organism evidence="6 7">
    <name type="scientific">Kribbella lupini</name>
    <dbReference type="NCBI Taxonomy" id="291602"/>
    <lineage>
        <taxon>Bacteria</taxon>
        <taxon>Bacillati</taxon>
        <taxon>Actinomycetota</taxon>
        <taxon>Actinomycetes</taxon>
        <taxon>Propionibacteriales</taxon>
        <taxon>Kribbellaceae</taxon>
        <taxon>Kribbella</taxon>
    </lineage>
</organism>
<dbReference type="Proteomes" id="UP001500363">
    <property type="component" value="Unassembled WGS sequence"/>
</dbReference>
<keyword evidence="2 4" id="KW-0238">DNA-binding</keyword>
<accession>A0ABN2B602</accession>
<dbReference type="RefSeq" id="WP_344176050.1">
    <property type="nucleotide sequence ID" value="NZ_BAAANC010000002.1"/>
</dbReference>
<dbReference type="PROSITE" id="PS50977">
    <property type="entry name" value="HTH_TETR_2"/>
    <property type="match status" value="1"/>
</dbReference>
<evidence type="ECO:0000259" key="5">
    <source>
        <dbReference type="PROSITE" id="PS50977"/>
    </source>
</evidence>
<evidence type="ECO:0000256" key="4">
    <source>
        <dbReference type="PROSITE-ProRule" id="PRU00335"/>
    </source>
</evidence>
<dbReference type="InterPro" id="IPR036271">
    <property type="entry name" value="Tet_transcr_reg_TetR-rel_C_sf"/>
</dbReference>
<keyword evidence="1" id="KW-0805">Transcription regulation</keyword>
<evidence type="ECO:0000256" key="2">
    <source>
        <dbReference type="ARBA" id="ARBA00023125"/>
    </source>
</evidence>
<feature type="domain" description="HTH tetR-type" evidence="5">
    <location>
        <begin position="8"/>
        <end position="68"/>
    </location>
</feature>
<dbReference type="Pfam" id="PF16925">
    <property type="entry name" value="TetR_C_13"/>
    <property type="match status" value="1"/>
</dbReference>
<dbReference type="Gene3D" id="1.10.357.10">
    <property type="entry name" value="Tetracycline Repressor, domain 2"/>
    <property type="match status" value="1"/>
</dbReference>
<gene>
    <name evidence="6" type="ORF">GCM10009741_39870</name>
</gene>
<dbReference type="PANTHER" id="PTHR47506:SF3">
    <property type="entry name" value="HTH-TYPE TRANSCRIPTIONAL REGULATOR LMRA"/>
    <property type="match status" value="1"/>
</dbReference>
<dbReference type="InterPro" id="IPR011075">
    <property type="entry name" value="TetR_C"/>
</dbReference>
<evidence type="ECO:0000256" key="1">
    <source>
        <dbReference type="ARBA" id="ARBA00023015"/>
    </source>
</evidence>
<dbReference type="PRINTS" id="PR00455">
    <property type="entry name" value="HTHTETR"/>
</dbReference>
<evidence type="ECO:0000256" key="3">
    <source>
        <dbReference type="ARBA" id="ARBA00023163"/>
    </source>
</evidence>
<keyword evidence="3" id="KW-0804">Transcription</keyword>
<protein>
    <submittedName>
        <fullName evidence="6">TetR/AcrR family transcriptional regulator</fullName>
    </submittedName>
</protein>